<dbReference type="InterPro" id="IPR036412">
    <property type="entry name" value="HAD-like_sf"/>
</dbReference>
<dbReference type="EMBL" id="CADCVQ010000170">
    <property type="protein sequence ID" value="CAA9531428.1"/>
    <property type="molecule type" value="Genomic_DNA"/>
</dbReference>
<gene>
    <name evidence="1" type="ORF">AVDCRST_MAG67-4297</name>
</gene>
<dbReference type="PANTHER" id="PTHR43481:SF4">
    <property type="entry name" value="GLYCEROL-1-PHOSPHATE PHOSPHOHYDROLASE 1-RELATED"/>
    <property type="match status" value="1"/>
</dbReference>
<dbReference type="InterPro" id="IPR051806">
    <property type="entry name" value="HAD-like_SPP"/>
</dbReference>
<protein>
    <recommendedName>
        <fullName evidence="2">Beta-phosphoglucomutase</fullName>
    </recommendedName>
</protein>
<dbReference type="Gene3D" id="1.10.150.240">
    <property type="entry name" value="Putative phosphatase, domain 2"/>
    <property type="match status" value="1"/>
</dbReference>
<evidence type="ECO:0000313" key="1">
    <source>
        <dbReference type="EMBL" id="CAA9531428.1"/>
    </source>
</evidence>
<dbReference type="NCBIfam" id="TIGR01509">
    <property type="entry name" value="HAD-SF-IA-v3"/>
    <property type="match status" value="1"/>
</dbReference>
<reference evidence="1" key="1">
    <citation type="submission" date="2020-02" db="EMBL/GenBank/DDBJ databases">
        <authorList>
            <person name="Meier V. D."/>
        </authorList>
    </citation>
    <scope>NUCLEOTIDE SEQUENCE</scope>
    <source>
        <strain evidence="1">AVDCRST_MAG67</strain>
    </source>
</reference>
<dbReference type="PANTHER" id="PTHR43481">
    <property type="entry name" value="FRUCTOSE-1-PHOSPHATE PHOSPHATASE"/>
    <property type="match status" value="1"/>
</dbReference>
<dbReference type="SFLD" id="SFLDG01129">
    <property type="entry name" value="C1.5:_HAD__Beta-PGM__Phosphata"/>
    <property type="match status" value="1"/>
</dbReference>
<name>A0A6J4TTW0_9ACTN</name>
<accession>A0A6J4TTW0</accession>
<dbReference type="InterPro" id="IPR006439">
    <property type="entry name" value="HAD-SF_hydro_IA"/>
</dbReference>
<evidence type="ECO:0008006" key="2">
    <source>
        <dbReference type="Google" id="ProtNLM"/>
    </source>
</evidence>
<dbReference type="AlphaFoldDB" id="A0A6J4TTW0"/>
<dbReference type="GO" id="GO:0050308">
    <property type="term" value="F:sugar-phosphatase activity"/>
    <property type="evidence" value="ECO:0007669"/>
    <property type="project" value="TreeGrafter"/>
</dbReference>
<proteinExistence type="predicted"/>
<dbReference type="InterPro" id="IPR023214">
    <property type="entry name" value="HAD_sf"/>
</dbReference>
<sequence length="266" mass="28288">MSDAILRFAPIDTAAVKVLLCDADGNLFGSEEPAFVASTNVTNRLLVDLGIDRSFDPEELRRRAVGRNFRATALELAAEAGATLDPDELQRRVVEEQHEVVAYLAAVLKPDRAVLEPLAQLARRFTLAVVSSSASARLDACFAATELDGLLAPALRFSAEDSLPVPTSKPDPAIYTFAGERLGIRGAEGLAIEDAVVGARSAVAAGFPTVGNLQFVAPDERAQRAAALREAGVAAVVTSWRDLVELLDDEHRELPSLAGLSPRVHA</sequence>
<dbReference type="InterPro" id="IPR023198">
    <property type="entry name" value="PGP-like_dom2"/>
</dbReference>
<dbReference type="Pfam" id="PF00702">
    <property type="entry name" value="Hydrolase"/>
    <property type="match status" value="1"/>
</dbReference>
<dbReference type="SUPFAM" id="SSF56784">
    <property type="entry name" value="HAD-like"/>
    <property type="match status" value="1"/>
</dbReference>
<dbReference type="SFLD" id="SFLDS00003">
    <property type="entry name" value="Haloacid_Dehalogenase"/>
    <property type="match status" value="1"/>
</dbReference>
<dbReference type="Gene3D" id="3.40.50.1000">
    <property type="entry name" value="HAD superfamily/HAD-like"/>
    <property type="match status" value="1"/>
</dbReference>
<organism evidence="1">
    <name type="scientific">uncultured Solirubrobacteraceae bacterium</name>
    <dbReference type="NCBI Taxonomy" id="1162706"/>
    <lineage>
        <taxon>Bacteria</taxon>
        <taxon>Bacillati</taxon>
        <taxon>Actinomycetota</taxon>
        <taxon>Thermoleophilia</taxon>
        <taxon>Solirubrobacterales</taxon>
        <taxon>Solirubrobacteraceae</taxon>
        <taxon>environmental samples</taxon>
    </lineage>
</organism>
<dbReference type="CDD" id="cd07505">
    <property type="entry name" value="HAD_BPGM-like"/>
    <property type="match status" value="1"/>
</dbReference>